<sequence>MKRFDFENYKVLFIFDSLDESRLLLEFNSKKLSVGTEPTSVSTLLVNLIKGNLLPSALIWITSQPAASRQIHPDWMDQVTEVRGFKDPQKEEYFRKRIRDQNLAGRIISHVKSSRSLYIMCHIPIFCWIAPFVLKTMLGEADSGDFPTTLTHMYTCYILTLTTFLPQKYTTDRGREETQSLSEAGREFIQKLGELAFQQLETGNLIFYEDDLKRLQCSLGCAQKSSKWISFQRRAEAQCSVSYT</sequence>
<dbReference type="EMBL" id="JAINUG010000202">
    <property type="protein sequence ID" value="KAJ8388035.1"/>
    <property type="molecule type" value="Genomic_DNA"/>
</dbReference>
<dbReference type="InterPro" id="IPR041075">
    <property type="entry name" value="NOD1/2_WH"/>
</dbReference>
<dbReference type="InterPro" id="IPR027417">
    <property type="entry name" value="P-loop_NTPase"/>
</dbReference>
<dbReference type="InterPro" id="IPR007111">
    <property type="entry name" value="NACHT_NTPase"/>
</dbReference>
<keyword evidence="5" id="KW-0812">Transmembrane</keyword>
<keyword evidence="3" id="KW-0547">Nucleotide-binding</keyword>
<evidence type="ECO:0000259" key="7">
    <source>
        <dbReference type="Pfam" id="PF17779"/>
    </source>
</evidence>
<accession>A0AAD7W965</accession>
<evidence type="ECO:0000256" key="5">
    <source>
        <dbReference type="SAM" id="Phobius"/>
    </source>
</evidence>
<dbReference type="Pfam" id="PF05729">
    <property type="entry name" value="NACHT"/>
    <property type="match status" value="1"/>
</dbReference>
<evidence type="ECO:0000313" key="8">
    <source>
        <dbReference type="EMBL" id="KAJ8388035.1"/>
    </source>
</evidence>
<protein>
    <submittedName>
        <fullName evidence="8">Uncharacterized protein</fullName>
    </submittedName>
</protein>
<dbReference type="Pfam" id="PF17779">
    <property type="entry name" value="WHD_NOD2"/>
    <property type="match status" value="1"/>
</dbReference>
<dbReference type="Proteomes" id="UP001221898">
    <property type="component" value="Unassembled WGS sequence"/>
</dbReference>
<keyword evidence="1" id="KW-0433">Leucine-rich repeat</keyword>
<keyword evidence="2" id="KW-0677">Repeat</keyword>
<evidence type="ECO:0000313" key="9">
    <source>
        <dbReference type="Proteomes" id="UP001221898"/>
    </source>
</evidence>
<evidence type="ECO:0000259" key="6">
    <source>
        <dbReference type="Pfam" id="PF05729"/>
    </source>
</evidence>
<feature type="transmembrane region" description="Helical" evidence="5">
    <location>
        <begin position="146"/>
        <end position="165"/>
    </location>
</feature>
<dbReference type="InterPro" id="IPR051261">
    <property type="entry name" value="NLR"/>
</dbReference>
<organism evidence="8 9">
    <name type="scientific">Aldrovandia affinis</name>
    <dbReference type="NCBI Taxonomy" id="143900"/>
    <lineage>
        <taxon>Eukaryota</taxon>
        <taxon>Metazoa</taxon>
        <taxon>Chordata</taxon>
        <taxon>Craniata</taxon>
        <taxon>Vertebrata</taxon>
        <taxon>Euteleostomi</taxon>
        <taxon>Actinopterygii</taxon>
        <taxon>Neopterygii</taxon>
        <taxon>Teleostei</taxon>
        <taxon>Notacanthiformes</taxon>
        <taxon>Halosauridae</taxon>
        <taxon>Aldrovandia</taxon>
    </lineage>
</organism>
<keyword evidence="9" id="KW-1185">Reference proteome</keyword>
<evidence type="ECO:0000256" key="4">
    <source>
        <dbReference type="ARBA" id="ARBA00022840"/>
    </source>
</evidence>
<dbReference type="AlphaFoldDB" id="A0AAD7W965"/>
<name>A0AAD7W965_9TELE</name>
<keyword evidence="5" id="KW-0472">Membrane</keyword>
<dbReference type="Gene3D" id="3.40.50.300">
    <property type="entry name" value="P-loop containing nucleotide triphosphate hydrolases"/>
    <property type="match status" value="1"/>
</dbReference>
<evidence type="ECO:0000256" key="3">
    <source>
        <dbReference type="ARBA" id="ARBA00022741"/>
    </source>
</evidence>
<dbReference type="PANTHER" id="PTHR24106">
    <property type="entry name" value="NACHT, LRR AND CARD DOMAINS-CONTAINING"/>
    <property type="match status" value="1"/>
</dbReference>
<reference evidence="8" key="1">
    <citation type="journal article" date="2023" name="Science">
        <title>Genome structures resolve the early diversification of teleost fishes.</title>
        <authorList>
            <person name="Parey E."/>
            <person name="Louis A."/>
            <person name="Montfort J."/>
            <person name="Bouchez O."/>
            <person name="Roques C."/>
            <person name="Iampietro C."/>
            <person name="Lluch J."/>
            <person name="Castinel A."/>
            <person name="Donnadieu C."/>
            <person name="Desvignes T."/>
            <person name="Floi Bucao C."/>
            <person name="Jouanno E."/>
            <person name="Wen M."/>
            <person name="Mejri S."/>
            <person name="Dirks R."/>
            <person name="Jansen H."/>
            <person name="Henkel C."/>
            <person name="Chen W.J."/>
            <person name="Zahm M."/>
            <person name="Cabau C."/>
            <person name="Klopp C."/>
            <person name="Thompson A.W."/>
            <person name="Robinson-Rechavi M."/>
            <person name="Braasch I."/>
            <person name="Lecointre G."/>
            <person name="Bobe J."/>
            <person name="Postlethwait J.H."/>
            <person name="Berthelot C."/>
            <person name="Roest Crollius H."/>
            <person name="Guiguen Y."/>
        </authorList>
    </citation>
    <scope>NUCLEOTIDE SEQUENCE</scope>
    <source>
        <strain evidence="8">NC1722</strain>
    </source>
</reference>
<feature type="domain" description="NOD1/2 winged helix" evidence="7">
    <location>
        <begin position="188"/>
        <end position="215"/>
    </location>
</feature>
<evidence type="ECO:0000256" key="2">
    <source>
        <dbReference type="ARBA" id="ARBA00022737"/>
    </source>
</evidence>
<gene>
    <name evidence="8" type="ORF">AAFF_G00148260</name>
</gene>
<feature type="domain" description="NACHT" evidence="6">
    <location>
        <begin position="10"/>
        <end position="100"/>
    </location>
</feature>
<dbReference type="GO" id="GO:0005524">
    <property type="term" value="F:ATP binding"/>
    <property type="evidence" value="ECO:0007669"/>
    <property type="project" value="UniProtKB-KW"/>
</dbReference>
<keyword evidence="5" id="KW-1133">Transmembrane helix</keyword>
<comment type="caution">
    <text evidence="8">The sequence shown here is derived from an EMBL/GenBank/DDBJ whole genome shotgun (WGS) entry which is preliminary data.</text>
</comment>
<proteinExistence type="predicted"/>
<evidence type="ECO:0000256" key="1">
    <source>
        <dbReference type="ARBA" id="ARBA00022614"/>
    </source>
</evidence>
<feature type="transmembrane region" description="Helical" evidence="5">
    <location>
        <begin position="116"/>
        <end position="134"/>
    </location>
</feature>
<keyword evidence="4" id="KW-0067">ATP-binding</keyword>